<dbReference type="Proteomes" id="UP000681526">
    <property type="component" value="Unassembled WGS sequence"/>
</dbReference>
<dbReference type="RefSeq" id="WP_213484739.1">
    <property type="nucleotide sequence ID" value="NZ_CAJRAY010000053.1"/>
</dbReference>
<keyword evidence="1" id="KW-0732">Signal</keyword>
<keyword evidence="3" id="KW-1185">Reference proteome</keyword>
<dbReference type="EMBL" id="CAJRAY010000053">
    <property type="protein sequence ID" value="CAG5088087.1"/>
    <property type="molecule type" value="Genomic_DNA"/>
</dbReference>
<gene>
    <name evidence="2" type="primary">txxe 2278</name>
    <name evidence="2" type="ORF">TXXE_11555</name>
</gene>
<protein>
    <submittedName>
        <fullName evidence="2">Uncharacterized protein</fullName>
    </submittedName>
</protein>
<evidence type="ECO:0000256" key="1">
    <source>
        <dbReference type="SAM" id="SignalP"/>
    </source>
</evidence>
<name>A0ABN7RX30_THEXY</name>
<organism evidence="2 3">
    <name type="scientific">Thermobacillus xylanilyticus</name>
    <dbReference type="NCBI Taxonomy" id="76633"/>
    <lineage>
        <taxon>Bacteria</taxon>
        <taxon>Bacillati</taxon>
        <taxon>Bacillota</taxon>
        <taxon>Bacilli</taxon>
        <taxon>Bacillales</taxon>
        <taxon>Paenibacillaceae</taxon>
        <taxon>Thermobacillus</taxon>
    </lineage>
</organism>
<feature type="signal peptide" evidence="1">
    <location>
        <begin position="1"/>
        <end position="30"/>
    </location>
</feature>
<sequence>MKSAAWRALAAAACCAAAVALLLAVLQPEAVQPDGRHLAVFRQDRSVRLDSNNVVDLLASAEFGQKIKRVHWSGSVLSVDFAVRDDDAAAEAVFSDLKELILQAFGHTTNVQRLLVRFEENEAGSAAGRGRLLLAADVRRSDPWIAEQWTGLKDADLGRDAVWRKRLRLTATSRWNERFGRAAPDS</sequence>
<evidence type="ECO:0000313" key="3">
    <source>
        <dbReference type="Proteomes" id="UP000681526"/>
    </source>
</evidence>
<proteinExistence type="predicted"/>
<reference evidence="2 3" key="1">
    <citation type="submission" date="2021-04" db="EMBL/GenBank/DDBJ databases">
        <authorList>
            <person name="Rakotoarivonina H."/>
        </authorList>
    </citation>
    <scope>NUCLEOTIDE SEQUENCE [LARGE SCALE GENOMIC DNA]</scope>
    <source>
        <strain evidence="2 3">XE</strain>
    </source>
</reference>
<comment type="caution">
    <text evidence="2">The sequence shown here is derived from an EMBL/GenBank/DDBJ whole genome shotgun (WGS) entry which is preliminary data.</text>
</comment>
<evidence type="ECO:0000313" key="2">
    <source>
        <dbReference type="EMBL" id="CAG5088087.1"/>
    </source>
</evidence>
<feature type="chain" id="PRO_5046219259" evidence="1">
    <location>
        <begin position="31"/>
        <end position="186"/>
    </location>
</feature>
<accession>A0ABN7RX30</accession>